<evidence type="ECO:0000313" key="4">
    <source>
        <dbReference type="Proteomes" id="UP000694523"/>
    </source>
</evidence>
<dbReference type="Proteomes" id="UP000694523">
    <property type="component" value="Unplaced"/>
</dbReference>
<dbReference type="Pfam" id="PF13843">
    <property type="entry name" value="DDE_Tnp_1_7"/>
    <property type="match status" value="1"/>
</dbReference>
<dbReference type="InterPro" id="IPR029526">
    <property type="entry name" value="PGBD"/>
</dbReference>
<proteinExistence type="predicted"/>
<reference evidence="3" key="2">
    <citation type="submission" date="2025-09" db="UniProtKB">
        <authorList>
            <consortium name="Ensembl"/>
        </authorList>
    </citation>
    <scope>IDENTIFICATION</scope>
</reference>
<evidence type="ECO:0000313" key="3">
    <source>
        <dbReference type="Ensembl" id="ENSNMLP00000025202.1"/>
    </source>
</evidence>
<evidence type="ECO:0000259" key="2">
    <source>
        <dbReference type="Pfam" id="PF13843"/>
    </source>
</evidence>
<dbReference type="AlphaFoldDB" id="A0A8C6WQU9"/>
<feature type="compositionally biased region" description="Basic and acidic residues" evidence="1">
    <location>
        <begin position="51"/>
        <end position="60"/>
    </location>
</feature>
<protein>
    <recommendedName>
        <fullName evidence="2">PiggyBac transposable element-derived protein domain-containing protein</fullName>
    </recommendedName>
</protein>
<keyword evidence="4" id="KW-1185">Reference proteome</keyword>
<organism evidence="3 4">
    <name type="scientific">Neogobius melanostomus</name>
    <name type="common">round goby</name>
    <dbReference type="NCBI Taxonomy" id="47308"/>
    <lineage>
        <taxon>Eukaryota</taxon>
        <taxon>Metazoa</taxon>
        <taxon>Chordata</taxon>
        <taxon>Craniata</taxon>
        <taxon>Vertebrata</taxon>
        <taxon>Euteleostomi</taxon>
        <taxon>Actinopterygii</taxon>
        <taxon>Neopterygii</taxon>
        <taxon>Teleostei</taxon>
        <taxon>Neoteleostei</taxon>
        <taxon>Acanthomorphata</taxon>
        <taxon>Gobiaria</taxon>
        <taxon>Gobiiformes</taxon>
        <taxon>Gobioidei</taxon>
        <taxon>Gobiidae</taxon>
        <taxon>Benthophilinae</taxon>
        <taxon>Neogobiini</taxon>
        <taxon>Neogobius</taxon>
    </lineage>
</organism>
<feature type="domain" description="PiggyBac transposable element-derived protein" evidence="2">
    <location>
        <begin position="134"/>
        <end position="501"/>
    </location>
</feature>
<feature type="compositionally biased region" description="Basic residues" evidence="1">
    <location>
        <begin position="83"/>
        <end position="92"/>
    </location>
</feature>
<dbReference type="PANTHER" id="PTHR46599">
    <property type="entry name" value="PIGGYBAC TRANSPOSABLE ELEMENT-DERIVED PROTEIN 4"/>
    <property type="match status" value="1"/>
</dbReference>
<evidence type="ECO:0000256" key="1">
    <source>
        <dbReference type="SAM" id="MobiDB-lite"/>
    </source>
</evidence>
<sequence>PRPGNGQVEENGWMDGLQLFYRHRHLSGEDSSSQSDEDPKNPVGAIATSDSDCKWEPERKSSRKFSPQSTTDDDDDWDYQHDRKGRAKKRSSHSSPSDAVRWRTHHEMDIEPWPLPFMPTRLPGPQHSTSHAESPLDFFRLFFTDSVIKTVLKNTNAYGTQNIFPRDGWKAFSFEDMFSFLSIVIFMGLLKLPQVVDYWKTTRPYNLPFPPSVMSKTKFLNICRSLHMCSLQEDTVNQAAKGTSAYDHLGKIQPLYSQIVEACRTHFHPDQNLSINERKVLPNEGLSAKHNLRHKYTMGYKLFALADSATGYAWNFFISDGSRTTLQNGSGKSLGYDTVMSLVDLERLGSGYHLYVNHFYTSPRLFRDLLAQNIGACGPFPHNKMDFLNDFTPSSPRGSIRWIRDDELLFVKWQEPREVALCSTIHKAYEGEMIQRRMKRGHTFVNVYLPIPPALMAYNQHMGVDNTSDGLNCYYNVLLKTKKWYRTFFYHFVDVAVVNAHILYNHSHKDKRMTQREFRDALVQELADNGSGATSKRAPEHPESATRTHKAMFLSKGQVIRRSCTFCHRSTPVLWETCDVPLCFLPQRNCYTLWHRLFNIIGQCETDANDV</sequence>
<accession>A0A8C6WQU9</accession>
<name>A0A8C6WQU9_9GOBI</name>
<feature type="region of interest" description="Disordered" evidence="1">
    <location>
        <begin position="24"/>
        <end position="101"/>
    </location>
</feature>
<dbReference type="PANTHER" id="PTHR46599:SF3">
    <property type="entry name" value="PIGGYBAC TRANSPOSABLE ELEMENT-DERIVED PROTEIN 4"/>
    <property type="match status" value="1"/>
</dbReference>
<feature type="compositionally biased region" description="Basic and acidic residues" evidence="1">
    <location>
        <begin position="537"/>
        <end position="546"/>
    </location>
</feature>
<dbReference type="Ensembl" id="ENSNMLT00000028182.1">
    <property type="protein sequence ID" value="ENSNMLP00000025202.1"/>
    <property type="gene ID" value="ENSNMLG00000016133.1"/>
</dbReference>
<feature type="region of interest" description="Disordered" evidence="1">
    <location>
        <begin position="528"/>
        <end position="548"/>
    </location>
</feature>
<reference evidence="3" key="1">
    <citation type="submission" date="2025-08" db="UniProtKB">
        <authorList>
            <consortium name="Ensembl"/>
        </authorList>
    </citation>
    <scope>IDENTIFICATION</scope>
</reference>